<evidence type="ECO:0000256" key="8">
    <source>
        <dbReference type="SAM" id="Phobius"/>
    </source>
</evidence>
<dbReference type="FunFam" id="1.20.1250.20:FF:000023">
    <property type="entry name" value="Solute carrier family 22 member 6"/>
    <property type="match status" value="1"/>
</dbReference>
<dbReference type="PROSITE" id="PS50850">
    <property type="entry name" value="MFS"/>
    <property type="match status" value="1"/>
</dbReference>
<proteinExistence type="predicted"/>
<keyword evidence="11" id="KW-1185">Reference proteome</keyword>
<evidence type="ECO:0000256" key="2">
    <source>
        <dbReference type="ARBA" id="ARBA00022989"/>
    </source>
</evidence>
<feature type="domain" description="Major facilitator superfamily (MFS) profile" evidence="9">
    <location>
        <begin position="86"/>
        <end position="510"/>
    </location>
</feature>
<evidence type="ECO:0000256" key="5">
    <source>
        <dbReference type="ARBA" id="ARBA00039897"/>
    </source>
</evidence>
<reference evidence="10" key="1">
    <citation type="journal article" date="2023" name="Science">
        <title>Genome structures resolve the early diversification of teleost fishes.</title>
        <authorList>
            <person name="Parey E."/>
            <person name="Louis A."/>
            <person name="Montfort J."/>
            <person name="Bouchez O."/>
            <person name="Roques C."/>
            <person name="Iampietro C."/>
            <person name="Lluch J."/>
            <person name="Castinel A."/>
            <person name="Donnadieu C."/>
            <person name="Desvignes T."/>
            <person name="Floi Bucao C."/>
            <person name="Jouanno E."/>
            <person name="Wen M."/>
            <person name="Mejri S."/>
            <person name="Dirks R."/>
            <person name="Jansen H."/>
            <person name="Henkel C."/>
            <person name="Chen W.J."/>
            <person name="Zahm M."/>
            <person name="Cabau C."/>
            <person name="Klopp C."/>
            <person name="Thompson A.W."/>
            <person name="Robinson-Rechavi M."/>
            <person name="Braasch I."/>
            <person name="Lecointre G."/>
            <person name="Bobe J."/>
            <person name="Postlethwait J.H."/>
            <person name="Berthelot C."/>
            <person name="Roest Crollius H."/>
            <person name="Guiguen Y."/>
        </authorList>
    </citation>
    <scope>NUCLEOTIDE SEQUENCE</scope>
    <source>
        <strain evidence="10">Concon-B</strain>
    </source>
</reference>
<evidence type="ECO:0000256" key="1">
    <source>
        <dbReference type="ARBA" id="ARBA00022692"/>
    </source>
</evidence>
<dbReference type="Gene3D" id="1.20.1250.20">
    <property type="entry name" value="MFS general substrate transporter like domains"/>
    <property type="match status" value="1"/>
</dbReference>
<feature type="transmembrane region" description="Helical" evidence="8">
    <location>
        <begin position="370"/>
        <end position="389"/>
    </location>
</feature>
<evidence type="ECO:0000259" key="9">
    <source>
        <dbReference type="PROSITE" id="PS50850"/>
    </source>
</evidence>
<organism evidence="10 11">
    <name type="scientific">Conger conger</name>
    <name type="common">Conger eel</name>
    <name type="synonym">Muraena conger</name>
    <dbReference type="NCBI Taxonomy" id="82655"/>
    <lineage>
        <taxon>Eukaryota</taxon>
        <taxon>Metazoa</taxon>
        <taxon>Chordata</taxon>
        <taxon>Craniata</taxon>
        <taxon>Vertebrata</taxon>
        <taxon>Euteleostomi</taxon>
        <taxon>Actinopterygii</taxon>
        <taxon>Neopterygii</taxon>
        <taxon>Teleostei</taxon>
        <taxon>Anguilliformes</taxon>
        <taxon>Congridae</taxon>
        <taxon>Conger</taxon>
    </lineage>
</organism>
<name>A0A9Q1HNC5_CONCO</name>
<dbReference type="AlphaFoldDB" id="A0A9Q1HNC5"/>
<feature type="transmembrane region" description="Helical" evidence="8">
    <location>
        <begin position="225"/>
        <end position="247"/>
    </location>
</feature>
<evidence type="ECO:0000313" key="10">
    <source>
        <dbReference type="EMBL" id="KAJ8250503.1"/>
    </source>
</evidence>
<evidence type="ECO:0000313" key="11">
    <source>
        <dbReference type="Proteomes" id="UP001152803"/>
    </source>
</evidence>
<evidence type="ECO:0000256" key="3">
    <source>
        <dbReference type="ARBA" id="ARBA00023136"/>
    </source>
</evidence>
<dbReference type="GO" id="GO:0022857">
    <property type="term" value="F:transmembrane transporter activity"/>
    <property type="evidence" value="ECO:0007669"/>
    <property type="project" value="InterPro"/>
</dbReference>
<feature type="transmembrane region" description="Helical" evidence="8">
    <location>
        <begin position="401"/>
        <end position="421"/>
    </location>
</feature>
<comment type="subcellular location">
    <subcellularLocation>
        <location evidence="4">Basal cell membrane</location>
        <topology evidence="4">Multi-pass membrane protein</topology>
    </subcellularLocation>
</comment>
<accession>A0A9Q1HNC5</accession>
<comment type="caution">
    <text evidence="10">The sequence shown here is derived from an EMBL/GenBank/DDBJ whole genome shotgun (WGS) entry which is preliminary data.</text>
</comment>
<protein>
    <recommendedName>
        <fullName evidence="5">Solute carrier family 22 member 6</fullName>
    </recommendedName>
    <alternativeName>
        <fullName evidence="7">Organic anion transporter 1</fullName>
    </alternativeName>
    <alternativeName>
        <fullName evidence="6">Renal organic anion transporter 1</fullName>
    </alternativeName>
</protein>
<evidence type="ECO:0000256" key="4">
    <source>
        <dbReference type="ARBA" id="ARBA00034696"/>
    </source>
</evidence>
<dbReference type="Proteomes" id="UP001152803">
    <property type="component" value="Unassembled WGS sequence"/>
</dbReference>
<evidence type="ECO:0000256" key="6">
    <source>
        <dbReference type="ARBA" id="ARBA00041768"/>
    </source>
</evidence>
<dbReference type="EMBL" id="JAFJMO010000018">
    <property type="protein sequence ID" value="KAJ8250503.1"/>
    <property type="molecule type" value="Genomic_DNA"/>
</dbReference>
<dbReference type="InterPro" id="IPR020846">
    <property type="entry name" value="MFS_dom"/>
</dbReference>
<dbReference type="SUPFAM" id="SSF103473">
    <property type="entry name" value="MFS general substrate transporter"/>
    <property type="match status" value="1"/>
</dbReference>
<sequence>MKFEDILAGINGFGKFQIMLVLLQSISRFTLPFHFLLNNFMAARLDHRCDISSLDDGEVFRNLTQDQRLTVSIPAQEDGTLSSCKMFMEPQFHLLLNSSNAIEIPAVPCQHGWVYDNTTFSSTIATEWDLICDRKGMNRATATVFFIGVMCGAAVFGGLSDRFGRKPMLLVAYLSAIIFGLTSAFSTSYVMFIIMRFFTGFSLSGISIISVVLSVEWFDVKHRTFAGVIVSLDWSLGNIMLSGIAYLINDWRWLVVAATSPLFLSVIVWWWIPESARWLIVNGQVEKAHMYLEKCAKMNNRMEFMSTFKPENLSETVIVEDRSKKYTFLDLVRTPNIRKLAVFTGIVWFGVAFTYYGISLNIVGFGLNIYLTQFVYAVIEMPSKIGVYLSLNAIGRRPTQAATLIITGSCIAVTLFVPAYLWIFRAIVAIIGKAFSEGSFTTVFMYTTELYPTVVRQNGVGYTSFMARLGVSIAPLIILLEDTWKFLPEVIFCMVAITSGMAACMLPETKNVRLPETIEDVEHTRKVKDCEADATLRPLTSCGDEKEC</sequence>
<feature type="transmembrane region" description="Helical" evidence="8">
    <location>
        <begin position="140"/>
        <end position="159"/>
    </location>
</feature>
<evidence type="ECO:0000256" key="7">
    <source>
        <dbReference type="ARBA" id="ARBA00042362"/>
    </source>
</evidence>
<dbReference type="Pfam" id="PF07690">
    <property type="entry name" value="MFS_1"/>
    <property type="match status" value="1"/>
</dbReference>
<dbReference type="InterPro" id="IPR036259">
    <property type="entry name" value="MFS_trans_sf"/>
</dbReference>
<dbReference type="GO" id="GO:0009925">
    <property type="term" value="C:basal plasma membrane"/>
    <property type="evidence" value="ECO:0007669"/>
    <property type="project" value="UniProtKB-SubCell"/>
</dbReference>
<feature type="transmembrane region" description="Helical" evidence="8">
    <location>
        <begin position="340"/>
        <end position="358"/>
    </location>
</feature>
<dbReference type="PANTHER" id="PTHR24064">
    <property type="entry name" value="SOLUTE CARRIER FAMILY 22 MEMBER"/>
    <property type="match status" value="1"/>
</dbReference>
<keyword evidence="2 8" id="KW-1133">Transmembrane helix</keyword>
<dbReference type="OrthoDB" id="2544694at2759"/>
<feature type="transmembrane region" description="Helical" evidence="8">
    <location>
        <begin position="200"/>
        <end position="218"/>
    </location>
</feature>
<keyword evidence="3 8" id="KW-0472">Membrane</keyword>
<feature type="transmembrane region" description="Helical" evidence="8">
    <location>
        <begin position="253"/>
        <end position="272"/>
    </location>
</feature>
<gene>
    <name evidence="10" type="ORF">COCON_G00224250</name>
</gene>
<keyword evidence="1 8" id="KW-0812">Transmembrane</keyword>
<feature type="transmembrane region" description="Helical" evidence="8">
    <location>
        <begin position="171"/>
        <end position="194"/>
    </location>
</feature>
<dbReference type="InterPro" id="IPR011701">
    <property type="entry name" value="MFS"/>
</dbReference>